<comment type="caution">
    <text evidence="5">The sequence shown here is derived from an EMBL/GenBank/DDBJ whole genome shotgun (WGS) entry which is preliminary data.</text>
</comment>
<gene>
    <name evidence="5" type="ORF">HGH91_04200</name>
</gene>
<protein>
    <submittedName>
        <fullName evidence="5">Glycosyltransferase family 4 protein</fullName>
    </submittedName>
</protein>
<name>A0A847SP63_9BACT</name>
<feature type="domain" description="Glycosyl transferase family 1" evidence="3">
    <location>
        <begin position="187"/>
        <end position="350"/>
    </location>
</feature>
<evidence type="ECO:0000259" key="3">
    <source>
        <dbReference type="Pfam" id="PF00534"/>
    </source>
</evidence>
<proteinExistence type="predicted"/>
<dbReference type="SUPFAM" id="SSF53756">
    <property type="entry name" value="UDP-Glycosyltransferase/glycogen phosphorylase"/>
    <property type="match status" value="1"/>
</dbReference>
<dbReference type="Gene3D" id="3.40.50.2000">
    <property type="entry name" value="Glycogen Phosphorylase B"/>
    <property type="match status" value="2"/>
</dbReference>
<evidence type="ECO:0000256" key="1">
    <source>
        <dbReference type="ARBA" id="ARBA00022676"/>
    </source>
</evidence>
<dbReference type="Pfam" id="PF13439">
    <property type="entry name" value="Glyco_transf_4"/>
    <property type="match status" value="1"/>
</dbReference>
<dbReference type="EMBL" id="JABAHZ010000001">
    <property type="protein sequence ID" value="NLR77812.1"/>
    <property type="molecule type" value="Genomic_DNA"/>
</dbReference>
<dbReference type="InterPro" id="IPR001296">
    <property type="entry name" value="Glyco_trans_1"/>
</dbReference>
<accession>A0A847SP63</accession>
<dbReference type="CDD" id="cd03801">
    <property type="entry name" value="GT4_PimA-like"/>
    <property type="match status" value="1"/>
</dbReference>
<dbReference type="AlphaFoldDB" id="A0A847SP63"/>
<dbReference type="RefSeq" id="WP_168737182.1">
    <property type="nucleotide sequence ID" value="NZ_JABAHZ010000001.1"/>
</dbReference>
<dbReference type="Proteomes" id="UP000552864">
    <property type="component" value="Unassembled WGS sequence"/>
</dbReference>
<evidence type="ECO:0000256" key="2">
    <source>
        <dbReference type="ARBA" id="ARBA00022679"/>
    </source>
</evidence>
<feature type="domain" description="Glycosyltransferase subfamily 4-like N-terminal" evidence="4">
    <location>
        <begin position="19"/>
        <end position="176"/>
    </location>
</feature>
<evidence type="ECO:0000313" key="5">
    <source>
        <dbReference type="EMBL" id="NLR77812.1"/>
    </source>
</evidence>
<reference evidence="5 6" key="1">
    <citation type="submission" date="2020-04" db="EMBL/GenBank/DDBJ databases">
        <authorList>
            <person name="Yin C."/>
        </authorList>
    </citation>
    <scope>NUCLEOTIDE SEQUENCE [LARGE SCALE GENOMIC DNA]</scope>
    <source>
        <strain evidence="5 6">Ak56</strain>
    </source>
</reference>
<dbReference type="Pfam" id="PF00534">
    <property type="entry name" value="Glycos_transf_1"/>
    <property type="match status" value="1"/>
</dbReference>
<keyword evidence="2 5" id="KW-0808">Transferase</keyword>
<dbReference type="InterPro" id="IPR028098">
    <property type="entry name" value="Glyco_trans_4-like_N"/>
</dbReference>
<organism evidence="5 6">
    <name type="scientific">Chitinophaga eiseniae</name>
    <dbReference type="NCBI Taxonomy" id="634771"/>
    <lineage>
        <taxon>Bacteria</taxon>
        <taxon>Pseudomonadati</taxon>
        <taxon>Bacteroidota</taxon>
        <taxon>Chitinophagia</taxon>
        <taxon>Chitinophagales</taxon>
        <taxon>Chitinophagaceae</taxon>
        <taxon>Chitinophaga</taxon>
    </lineage>
</organism>
<evidence type="ECO:0000259" key="4">
    <source>
        <dbReference type="Pfam" id="PF13439"/>
    </source>
</evidence>
<dbReference type="PANTHER" id="PTHR12526">
    <property type="entry name" value="GLYCOSYLTRANSFERASE"/>
    <property type="match status" value="1"/>
</dbReference>
<keyword evidence="6" id="KW-1185">Reference proteome</keyword>
<sequence>MGKVNGKIRVLETIRQGKIGGGESHVLDLVATLDRDLFEPVVLSFTEGPMITALKQMNVPAYVIGSEKAFDIGVWRRVKSFIQQQQIDVVHVHGTRANSNVLWAARSLGLPVVYTIHGWSFHEGLHPLTKRLRIAAEKFITRKTQVNICVSESNRQTGIKAFKRFAGVVIRNGVSLRKFNPGGTYPDLRAEYGIPADKLLICFIARMTYQKDPVTMIKGFAAALQQVPQLQLLMIGDGELMPAAVAAAREAGVEQQVIFAGYRQDIPAVLHAADIYCLPSLWEGFPIGVLEAMAMGKAVIASDVDGTKEAVKDGENGLLIPAENVPALADAIVKVATDERLRHQLQQNAKIEIATHFNVAGMTEKIAAVYQQLCK</sequence>
<keyword evidence="1" id="KW-0328">Glycosyltransferase</keyword>
<evidence type="ECO:0000313" key="6">
    <source>
        <dbReference type="Proteomes" id="UP000552864"/>
    </source>
</evidence>
<dbReference type="PANTHER" id="PTHR12526:SF510">
    <property type="entry name" value="D-INOSITOL 3-PHOSPHATE GLYCOSYLTRANSFERASE"/>
    <property type="match status" value="1"/>
</dbReference>
<dbReference type="GO" id="GO:0016757">
    <property type="term" value="F:glycosyltransferase activity"/>
    <property type="evidence" value="ECO:0007669"/>
    <property type="project" value="UniProtKB-KW"/>
</dbReference>